<dbReference type="GO" id="GO:0016747">
    <property type="term" value="F:acyltransferase activity, transferring groups other than amino-acyl groups"/>
    <property type="evidence" value="ECO:0007669"/>
    <property type="project" value="InterPro"/>
</dbReference>
<dbReference type="OrthoDB" id="8889733at2759"/>
<dbReference type="AlphaFoldDB" id="A0A6P4YVG4"/>
<dbReference type="Gene3D" id="3.40.630.30">
    <property type="match status" value="1"/>
</dbReference>
<dbReference type="GeneID" id="109472908"/>
<keyword evidence="2" id="KW-1185">Reference proteome</keyword>
<feature type="domain" description="N-acetyltransferase" evidence="1">
    <location>
        <begin position="49"/>
        <end position="203"/>
    </location>
</feature>
<dbReference type="KEGG" id="bbel:109472908"/>
<dbReference type="InterPro" id="IPR000182">
    <property type="entry name" value="GNAT_dom"/>
</dbReference>
<reference evidence="3" key="1">
    <citation type="submission" date="2025-08" db="UniProtKB">
        <authorList>
            <consortium name="RefSeq"/>
        </authorList>
    </citation>
    <scope>IDENTIFICATION</scope>
    <source>
        <tissue evidence="3">Gonad</tissue>
    </source>
</reference>
<protein>
    <submittedName>
        <fullName evidence="3">Histidine N-acetyltransferase-like</fullName>
    </submittedName>
</protein>
<gene>
    <name evidence="3" type="primary">LOC109472908</name>
</gene>
<proteinExistence type="predicted"/>
<dbReference type="RefSeq" id="XP_019628333.1">
    <property type="nucleotide sequence ID" value="XM_019772774.1"/>
</dbReference>
<dbReference type="InterPro" id="IPR016181">
    <property type="entry name" value="Acyl_CoA_acyltransferase"/>
</dbReference>
<name>A0A6P4YVG4_BRABE</name>
<dbReference type="Pfam" id="PF24066">
    <property type="entry name" value="Hisat_C"/>
    <property type="match status" value="1"/>
</dbReference>
<organism evidence="2 3">
    <name type="scientific">Branchiostoma belcheri</name>
    <name type="common">Amphioxus</name>
    <dbReference type="NCBI Taxonomy" id="7741"/>
    <lineage>
        <taxon>Eukaryota</taxon>
        <taxon>Metazoa</taxon>
        <taxon>Chordata</taxon>
        <taxon>Cephalochordata</taxon>
        <taxon>Leptocardii</taxon>
        <taxon>Amphioxiformes</taxon>
        <taxon>Branchiostomatidae</taxon>
        <taxon>Branchiostoma</taxon>
    </lineage>
</organism>
<accession>A0A6P4YVG4</accession>
<evidence type="ECO:0000313" key="3">
    <source>
        <dbReference type="RefSeq" id="XP_019628333.1"/>
    </source>
</evidence>
<dbReference type="InterPro" id="IPR056483">
    <property type="entry name" value="Hisat_C"/>
</dbReference>
<dbReference type="PANTHER" id="PTHR47403">
    <property type="entry name" value="LOC100145250 PROTEIN"/>
    <property type="match status" value="1"/>
</dbReference>
<evidence type="ECO:0000259" key="1">
    <source>
        <dbReference type="PROSITE" id="PS51186"/>
    </source>
</evidence>
<evidence type="ECO:0000313" key="2">
    <source>
        <dbReference type="Proteomes" id="UP000515135"/>
    </source>
</evidence>
<dbReference type="SUPFAM" id="SSF55729">
    <property type="entry name" value="Acyl-CoA N-acyltransferases (Nat)"/>
    <property type="match status" value="1"/>
</dbReference>
<sequence length="362" mass="41116">MLKCYAKHNTDLAQVQYVLPTRSLVKFKVTTVAYKMADSSNTSSSGKELTFRLASHRDYDAVMSISEGIYGDRDYLPAFYHAYIDDPDVTVFLAMAGEQVVGLRASKIMESGTAFITKAARVAPEWRGQGVDRQLTLHQDTWVRRNCPKVKYKRSVTFADTPMSESMKRNMHYIFNLPFVGYQCSPDLWWRQDPAQLAQLEPTGLPDVVPLQDADDDFCTAVQKWLPARACGGYDGKPIILVDWEPYTLSPTNLKRLQKQSTLFALKHEGESSLSIVTTYPAAAGMQLCIDVYAKTFPTWKKHVLKHLHDASRTSKSDNICAKMFVGLFELEDSIHDFCRDTLKMDAFYESRIRADVFELKL</sequence>
<dbReference type="PANTHER" id="PTHR47403:SF6">
    <property type="entry name" value="N-ACETYLTRANSFERASE DOMAIN-CONTAINING PROTEIN"/>
    <property type="match status" value="1"/>
</dbReference>
<dbReference type="Proteomes" id="UP000515135">
    <property type="component" value="Unplaced"/>
</dbReference>
<dbReference type="PROSITE" id="PS51186">
    <property type="entry name" value="GNAT"/>
    <property type="match status" value="1"/>
</dbReference>